<evidence type="ECO:0000259" key="9">
    <source>
        <dbReference type="PROSITE" id="PS51314"/>
    </source>
</evidence>
<evidence type="ECO:0000313" key="13">
    <source>
        <dbReference type="Proteomes" id="UP000663866"/>
    </source>
</evidence>
<comment type="similarity">
    <text evidence="2">Belongs to the VPS37 family.</text>
</comment>
<evidence type="ECO:0000313" key="11">
    <source>
        <dbReference type="EMBL" id="CAF4246710.1"/>
    </source>
</evidence>
<name>A0A816TPY8_9BILA</name>
<evidence type="ECO:0000256" key="2">
    <source>
        <dbReference type="ARBA" id="ARBA00007617"/>
    </source>
</evidence>
<dbReference type="GO" id="GO:0031902">
    <property type="term" value="C:late endosome membrane"/>
    <property type="evidence" value="ECO:0007669"/>
    <property type="project" value="UniProtKB-SubCell"/>
</dbReference>
<comment type="subcellular location">
    <subcellularLocation>
        <location evidence="1">Late endosome membrane</location>
        <topology evidence="1">Peripheral membrane protein</topology>
    </subcellularLocation>
</comment>
<evidence type="ECO:0000256" key="8">
    <source>
        <dbReference type="SAM" id="Coils"/>
    </source>
</evidence>
<feature type="coiled-coil region" evidence="8">
    <location>
        <begin position="48"/>
        <end position="110"/>
    </location>
</feature>
<comment type="function">
    <text evidence="6">Component of the ESCRT-I complex, a regulator of vesicular trafficking process. Required for the sorting of endocytic ubiquitinated cargos into multivesicular bodies. May be involved in cell growth and differentiation.</text>
</comment>
<keyword evidence="5 7" id="KW-0653">Protein transport</keyword>
<dbReference type="InterPro" id="IPR009851">
    <property type="entry name" value="Mod_r"/>
</dbReference>
<evidence type="ECO:0000256" key="5">
    <source>
        <dbReference type="ARBA" id="ARBA00022927"/>
    </source>
</evidence>
<dbReference type="GO" id="GO:0006623">
    <property type="term" value="P:protein targeting to vacuole"/>
    <property type="evidence" value="ECO:0007669"/>
    <property type="project" value="TreeGrafter"/>
</dbReference>
<dbReference type="EMBL" id="CAJOBG010008571">
    <property type="protein sequence ID" value="CAF4246710.1"/>
    <property type="molecule type" value="Genomic_DNA"/>
</dbReference>
<comment type="caution">
    <text evidence="10">The sequence shown here is derived from an EMBL/GenBank/DDBJ whole genome shotgun (WGS) entry which is preliminary data.</text>
</comment>
<dbReference type="GO" id="GO:0006612">
    <property type="term" value="P:protein targeting to membrane"/>
    <property type="evidence" value="ECO:0007669"/>
    <property type="project" value="TreeGrafter"/>
</dbReference>
<dbReference type="GO" id="GO:0000813">
    <property type="term" value="C:ESCRT I complex"/>
    <property type="evidence" value="ECO:0007669"/>
    <property type="project" value="TreeGrafter"/>
</dbReference>
<dbReference type="Pfam" id="PF07200">
    <property type="entry name" value="Mod_r"/>
    <property type="match status" value="1"/>
</dbReference>
<evidence type="ECO:0000313" key="10">
    <source>
        <dbReference type="EMBL" id="CAF2098068.1"/>
    </source>
</evidence>
<accession>A0A816TPY8</accession>
<sequence length="197" mass="22976">MINNYYTNHENPLNEVRSIISQKSADELANLVNNEDDIARLIGNLGEIQQMETIKESLKENVKRLALQNLDKEPMLIHEKEKLASLCDEINRAKNEYKSVQQQYDEQIGETNPEMIWVLLQTAASELERSTDEAAETFFTGEKTENEVTEFERRFIENRKRAHELKIKAEKFHELIQLSQSTSHLTSYQYIHGSGYR</sequence>
<dbReference type="GO" id="GO:0043162">
    <property type="term" value="P:ubiquitin-dependent protein catabolic process via the multivesicular body sorting pathway"/>
    <property type="evidence" value="ECO:0007669"/>
    <property type="project" value="TreeGrafter"/>
</dbReference>
<evidence type="ECO:0000256" key="7">
    <source>
        <dbReference type="PROSITE-ProRule" id="PRU00646"/>
    </source>
</evidence>
<dbReference type="PANTHER" id="PTHR13678:SF27">
    <property type="entry name" value="LD45836P"/>
    <property type="match status" value="1"/>
</dbReference>
<organism evidence="10 12">
    <name type="scientific">Rotaria magnacalcarata</name>
    <dbReference type="NCBI Taxonomy" id="392030"/>
    <lineage>
        <taxon>Eukaryota</taxon>
        <taxon>Metazoa</taxon>
        <taxon>Spiralia</taxon>
        <taxon>Gnathifera</taxon>
        <taxon>Rotifera</taxon>
        <taxon>Eurotatoria</taxon>
        <taxon>Bdelloidea</taxon>
        <taxon>Philodinida</taxon>
        <taxon>Philodinidae</taxon>
        <taxon>Rotaria</taxon>
    </lineage>
</organism>
<dbReference type="Proteomes" id="UP000663866">
    <property type="component" value="Unassembled WGS sequence"/>
</dbReference>
<dbReference type="PANTHER" id="PTHR13678">
    <property type="entry name" value="VACUOLAR PROTEIN SORTING-ASSOCIATED PROTEIN 37"/>
    <property type="match status" value="1"/>
</dbReference>
<keyword evidence="4" id="KW-0967">Endosome</keyword>
<evidence type="ECO:0000256" key="6">
    <source>
        <dbReference type="ARBA" id="ARBA00025010"/>
    </source>
</evidence>
<feature type="domain" description="VPS37 C-terminal" evidence="9">
    <location>
        <begin position="94"/>
        <end position="186"/>
    </location>
</feature>
<keyword evidence="8" id="KW-0175">Coiled coil</keyword>
<evidence type="ECO:0000256" key="3">
    <source>
        <dbReference type="ARBA" id="ARBA00022448"/>
    </source>
</evidence>
<protein>
    <recommendedName>
        <fullName evidence="9">VPS37 C-terminal domain-containing protein</fullName>
    </recommendedName>
</protein>
<dbReference type="PROSITE" id="PS51314">
    <property type="entry name" value="VPS37_C"/>
    <property type="match status" value="1"/>
</dbReference>
<gene>
    <name evidence="11" type="ORF">OVN521_LOCUS28798</name>
    <name evidence="10" type="ORF">WKI299_LOCUS19617</name>
</gene>
<evidence type="ECO:0000256" key="1">
    <source>
        <dbReference type="ARBA" id="ARBA00004633"/>
    </source>
</evidence>
<keyword evidence="3 7" id="KW-0813">Transport</keyword>
<dbReference type="AlphaFoldDB" id="A0A816TPY8"/>
<evidence type="ECO:0000256" key="4">
    <source>
        <dbReference type="ARBA" id="ARBA00022753"/>
    </source>
</evidence>
<reference evidence="10" key="1">
    <citation type="submission" date="2021-02" db="EMBL/GenBank/DDBJ databases">
        <authorList>
            <person name="Nowell W R."/>
        </authorList>
    </citation>
    <scope>NUCLEOTIDE SEQUENCE</scope>
</reference>
<keyword evidence="13" id="KW-1185">Reference proteome</keyword>
<dbReference type="EMBL" id="CAJNRF010008114">
    <property type="protein sequence ID" value="CAF2098068.1"/>
    <property type="molecule type" value="Genomic_DNA"/>
</dbReference>
<proteinExistence type="inferred from homology"/>
<dbReference type="Proteomes" id="UP000663856">
    <property type="component" value="Unassembled WGS sequence"/>
</dbReference>
<evidence type="ECO:0000313" key="12">
    <source>
        <dbReference type="Proteomes" id="UP000663856"/>
    </source>
</evidence>